<feature type="region of interest" description="Disordered" evidence="1">
    <location>
        <begin position="1"/>
        <end position="41"/>
    </location>
</feature>
<reference evidence="2" key="1">
    <citation type="submission" date="2021-06" db="EMBL/GenBank/DDBJ databases">
        <authorList>
            <person name="Kallberg Y."/>
            <person name="Tangrot J."/>
            <person name="Rosling A."/>
        </authorList>
    </citation>
    <scope>NUCLEOTIDE SEQUENCE</scope>
    <source>
        <strain evidence="2">UK204</strain>
    </source>
</reference>
<dbReference type="EMBL" id="CAJVPQ010004790">
    <property type="protein sequence ID" value="CAG8658310.1"/>
    <property type="molecule type" value="Genomic_DNA"/>
</dbReference>
<feature type="compositionally biased region" description="Basic and acidic residues" evidence="1">
    <location>
        <begin position="1"/>
        <end position="18"/>
    </location>
</feature>
<evidence type="ECO:0000313" key="2">
    <source>
        <dbReference type="EMBL" id="CAG8658310.1"/>
    </source>
</evidence>
<dbReference type="Proteomes" id="UP000789570">
    <property type="component" value="Unassembled WGS sequence"/>
</dbReference>
<accession>A0A9N9HA27</accession>
<dbReference type="AlphaFoldDB" id="A0A9N9HA27"/>
<evidence type="ECO:0000256" key="1">
    <source>
        <dbReference type="SAM" id="MobiDB-lite"/>
    </source>
</evidence>
<name>A0A9N9HA27_9GLOM</name>
<proteinExistence type="predicted"/>
<sequence>DCLQEIKNDTPKNPKKNDTPIGLFARNKGQPSEVQRRMTPL</sequence>
<gene>
    <name evidence="2" type="ORF">FCALED_LOCUS11419</name>
</gene>
<feature type="non-terminal residue" evidence="2">
    <location>
        <position position="1"/>
    </location>
</feature>
<keyword evidence="3" id="KW-1185">Reference proteome</keyword>
<comment type="caution">
    <text evidence="2">The sequence shown here is derived from an EMBL/GenBank/DDBJ whole genome shotgun (WGS) entry which is preliminary data.</text>
</comment>
<organism evidence="2 3">
    <name type="scientific">Funneliformis caledonium</name>
    <dbReference type="NCBI Taxonomy" id="1117310"/>
    <lineage>
        <taxon>Eukaryota</taxon>
        <taxon>Fungi</taxon>
        <taxon>Fungi incertae sedis</taxon>
        <taxon>Mucoromycota</taxon>
        <taxon>Glomeromycotina</taxon>
        <taxon>Glomeromycetes</taxon>
        <taxon>Glomerales</taxon>
        <taxon>Glomeraceae</taxon>
        <taxon>Funneliformis</taxon>
    </lineage>
</organism>
<evidence type="ECO:0000313" key="3">
    <source>
        <dbReference type="Proteomes" id="UP000789570"/>
    </source>
</evidence>
<protein>
    <submittedName>
        <fullName evidence="2">1148_t:CDS:1</fullName>
    </submittedName>
</protein>